<name>A0A8T0UBU1_PANVG</name>
<reference evidence="2 3" key="1">
    <citation type="submission" date="2020-05" db="EMBL/GenBank/DDBJ databases">
        <title>WGS assembly of Panicum virgatum.</title>
        <authorList>
            <person name="Lovell J.T."/>
            <person name="Jenkins J."/>
            <person name="Shu S."/>
            <person name="Juenger T.E."/>
            <person name="Schmutz J."/>
        </authorList>
    </citation>
    <scope>NUCLEOTIDE SEQUENCE [LARGE SCALE GENOMIC DNA]</scope>
    <source>
        <strain evidence="3">cv. AP13</strain>
    </source>
</reference>
<accession>A0A8T0UBU1</accession>
<keyword evidence="3" id="KW-1185">Reference proteome</keyword>
<protein>
    <submittedName>
        <fullName evidence="2">Uncharacterized protein</fullName>
    </submittedName>
</protein>
<evidence type="ECO:0000256" key="1">
    <source>
        <dbReference type="SAM" id="MobiDB-lite"/>
    </source>
</evidence>
<gene>
    <name evidence="2" type="ORF">PVAP13_3NG258233</name>
</gene>
<sequence length="77" mass="8772">MEEKRTAANRNTFIPSVCVCVLRRGWIPSCTVAQVLWCLTPKQGSGAIQMRKNSEHTLNSEPATSHHRQQMQRRPPD</sequence>
<comment type="caution">
    <text evidence="2">The sequence shown here is derived from an EMBL/GenBank/DDBJ whole genome shotgun (WGS) entry which is preliminary data.</text>
</comment>
<feature type="region of interest" description="Disordered" evidence="1">
    <location>
        <begin position="52"/>
        <end position="77"/>
    </location>
</feature>
<organism evidence="2 3">
    <name type="scientific">Panicum virgatum</name>
    <name type="common">Blackwell switchgrass</name>
    <dbReference type="NCBI Taxonomy" id="38727"/>
    <lineage>
        <taxon>Eukaryota</taxon>
        <taxon>Viridiplantae</taxon>
        <taxon>Streptophyta</taxon>
        <taxon>Embryophyta</taxon>
        <taxon>Tracheophyta</taxon>
        <taxon>Spermatophyta</taxon>
        <taxon>Magnoliopsida</taxon>
        <taxon>Liliopsida</taxon>
        <taxon>Poales</taxon>
        <taxon>Poaceae</taxon>
        <taxon>PACMAD clade</taxon>
        <taxon>Panicoideae</taxon>
        <taxon>Panicodae</taxon>
        <taxon>Paniceae</taxon>
        <taxon>Panicinae</taxon>
        <taxon>Panicum</taxon>
        <taxon>Panicum sect. Hiantes</taxon>
    </lineage>
</organism>
<evidence type="ECO:0000313" key="2">
    <source>
        <dbReference type="EMBL" id="KAG2618174.1"/>
    </source>
</evidence>
<proteinExistence type="predicted"/>
<evidence type="ECO:0000313" key="3">
    <source>
        <dbReference type="Proteomes" id="UP000823388"/>
    </source>
</evidence>
<dbReference type="AlphaFoldDB" id="A0A8T0UBU1"/>
<dbReference type="EMBL" id="CM029042">
    <property type="protein sequence ID" value="KAG2618174.1"/>
    <property type="molecule type" value="Genomic_DNA"/>
</dbReference>
<dbReference type="Proteomes" id="UP000823388">
    <property type="component" value="Chromosome 3N"/>
</dbReference>